<evidence type="ECO:0000313" key="2">
    <source>
        <dbReference type="EMBL" id="TOZ04509.1"/>
    </source>
</evidence>
<evidence type="ECO:0000313" key="3">
    <source>
        <dbReference type="Proteomes" id="UP000785759"/>
    </source>
</evidence>
<protein>
    <submittedName>
        <fullName evidence="2">ATP-dependent DNA helicase RecG</fullName>
    </submittedName>
</protein>
<dbReference type="Pfam" id="PF04326">
    <property type="entry name" value="SLFN_AlbA_2"/>
    <property type="match status" value="1"/>
</dbReference>
<sequence length="500" mass="57176">MDYLKQLPMENEHREYKQNRIKLTKDLWETISAFENTDGGVIVLGITEKEEREKSFEITGVQDPQQVLDDFWSTVDNIISYKTISNDDVKTIQVRNKVIIEINVNEAPDNKKPVYSNGQIYIRQGAVDSKASREQKGTLLRQSADDLDTKVLKNYNEEDLNIDDVRRYKEILGKRKQYKRYRDMDIENFLIRIGVKAKDYENDGKYGITAGGLLFFGENNAILHTFPHFQLDYFDRTNPSERWNKRISSVEDNLNIFSFFESVTSAIKTTIPDPFELDSDLRRLDTGGEMEVALREAIINMLMHADYYGDAPIKAEANINFYNFTNPGKMKIPSQDFFTTNSTKTRNPVISKLFVQMGDGERAGQGGEKIYEAAVTSNFRLPSISTNIEQTNLKIWKVAYLGSFDGESIDDNEKGILKSIMVSGNTMLSHKEIESSTGLSRAFVTNALNSLMDKGILIKYGKARSTKYGIPSSEEQLMAQLQIMPSLFRRINSRFVKKNK</sequence>
<gene>
    <name evidence="2" type="ORF">DIS17_06005</name>
</gene>
<keyword evidence="2" id="KW-0067">ATP-binding</keyword>
<dbReference type="Proteomes" id="UP000785759">
    <property type="component" value="Unassembled WGS sequence"/>
</dbReference>
<dbReference type="PANTHER" id="PTHR30595">
    <property type="entry name" value="GLPR-RELATED TRANSCRIPTIONAL REPRESSOR"/>
    <property type="match status" value="1"/>
</dbReference>
<dbReference type="Gene3D" id="1.10.10.10">
    <property type="entry name" value="Winged helix-like DNA-binding domain superfamily/Winged helix DNA-binding domain"/>
    <property type="match status" value="1"/>
</dbReference>
<name>A0AAJ5FIC8_LEVBR</name>
<organism evidence="2 3">
    <name type="scientific">Levilactobacillus brevis</name>
    <name type="common">Lactobacillus brevis</name>
    <dbReference type="NCBI Taxonomy" id="1580"/>
    <lineage>
        <taxon>Bacteria</taxon>
        <taxon>Bacillati</taxon>
        <taxon>Bacillota</taxon>
        <taxon>Bacilli</taxon>
        <taxon>Lactobacillales</taxon>
        <taxon>Lactobacillaceae</taxon>
        <taxon>Levilactobacillus</taxon>
    </lineage>
</organism>
<dbReference type="SUPFAM" id="SSF46785">
    <property type="entry name" value="Winged helix' DNA-binding domain"/>
    <property type="match status" value="1"/>
</dbReference>
<dbReference type="Gene3D" id="3.30.950.30">
    <property type="entry name" value="Schlafen, AAA domain"/>
    <property type="match status" value="1"/>
</dbReference>
<dbReference type="AlphaFoldDB" id="A0AAJ5FIC8"/>
<keyword evidence="2" id="KW-0347">Helicase</keyword>
<keyword evidence="2" id="KW-0378">Hydrolase</keyword>
<proteinExistence type="predicted"/>
<dbReference type="GO" id="GO:0004386">
    <property type="term" value="F:helicase activity"/>
    <property type="evidence" value="ECO:0007669"/>
    <property type="project" value="UniProtKB-KW"/>
</dbReference>
<comment type="caution">
    <text evidence="2">The sequence shown here is derived from an EMBL/GenBank/DDBJ whole genome shotgun (WGS) entry which is preliminary data.</text>
</comment>
<keyword evidence="2" id="KW-0547">Nucleotide-binding</keyword>
<dbReference type="Pfam" id="PF13749">
    <property type="entry name" value="HATPase_c_4"/>
    <property type="match status" value="1"/>
</dbReference>
<dbReference type="PANTHER" id="PTHR30595:SF6">
    <property type="entry name" value="SCHLAFEN ALBA-2 DOMAIN-CONTAINING PROTEIN"/>
    <property type="match status" value="1"/>
</dbReference>
<dbReference type="InterPro" id="IPR038475">
    <property type="entry name" value="RecG_C_sf"/>
</dbReference>
<evidence type="ECO:0000259" key="1">
    <source>
        <dbReference type="Pfam" id="PF04326"/>
    </source>
</evidence>
<dbReference type="InterPro" id="IPR036390">
    <property type="entry name" value="WH_DNA-bd_sf"/>
</dbReference>
<feature type="domain" description="Schlafen AlbA-2" evidence="1">
    <location>
        <begin position="10"/>
        <end position="130"/>
    </location>
</feature>
<accession>A0AAJ5FIC8</accession>
<dbReference type="EMBL" id="QFDK01000005">
    <property type="protein sequence ID" value="TOZ04509.1"/>
    <property type="molecule type" value="Genomic_DNA"/>
</dbReference>
<dbReference type="InterPro" id="IPR036388">
    <property type="entry name" value="WH-like_DNA-bd_sf"/>
</dbReference>
<dbReference type="Gene3D" id="3.30.565.60">
    <property type="match status" value="1"/>
</dbReference>
<reference evidence="2" key="1">
    <citation type="submission" date="2018-05" db="EMBL/GenBank/DDBJ databases">
        <title>Genome Comparison of Lactic Acid Bacteria Isolated from non-Wheat Sourdough.</title>
        <authorList>
            <person name="Rice T."/>
            <person name="Axel C."/>
            <person name="Lynch K.M."/>
            <person name="Benz C."/>
            <person name="Arendt E.K."/>
            <person name="Coffey A."/>
        </authorList>
    </citation>
    <scope>NUCLEOTIDE SEQUENCE</scope>
    <source>
        <strain evidence="2">TR055</strain>
    </source>
</reference>
<dbReference type="InterPro" id="IPR038461">
    <property type="entry name" value="Schlafen_AlbA_2_dom_sf"/>
</dbReference>
<dbReference type="InterPro" id="IPR007421">
    <property type="entry name" value="Schlafen_AlbA_2_dom"/>
</dbReference>
<dbReference type="RefSeq" id="WP_112304303.1">
    <property type="nucleotide sequence ID" value="NZ_QFDK01000005.1"/>
</dbReference>